<evidence type="ECO:0000256" key="6">
    <source>
        <dbReference type="ARBA" id="ARBA00022840"/>
    </source>
</evidence>
<feature type="compositionally biased region" description="Acidic residues" evidence="8">
    <location>
        <begin position="15"/>
        <end position="29"/>
    </location>
</feature>
<gene>
    <name evidence="11" type="ORF">CYCCA115_LOCUS15254</name>
</gene>
<dbReference type="SMART" id="SM00220">
    <property type="entry name" value="S_TKc"/>
    <property type="match status" value="1"/>
</dbReference>
<feature type="region of interest" description="Disordered" evidence="8">
    <location>
        <begin position="1"/>
        <end position="36"/>
    </location>
</feature>
<evidence type="ECO:0000256" key="8">
    <source>
        <dbReference type="SAM" id="MobiDB-lite"/>
    </source>
</evidence>
<keyword evidence="6" id="KW-0067">ATP-binding</keyword>
<keyword evidence="2" id="KW-0140">cGMP</keyword>
<evidence type="ECO:0000259" key="9">
    <source>
        <dbReference type="PROSITE" id="PS50011"/>
    </source>
</evidence>
<dbReference type="Gene3D" id="3.30.200.20">
    <property type="entry name" value="Phosphorylase Kinase, domain 1"/>
    <property type="match status" value="1"/>
</dbReference>
<protein>
    <recommendedName>
        <fullName evidence="13">cGMP-dependent protein kinase</fullName>
    </recommendedName>
</protein>
<dbReference type="AlphaFoldDB" id="A0AAD2FXF6"/>
<feature type="domain" description="Cyclic nucleotide-binding" evidence="10">
    <location>
        <begin position="443"/>
        <end position="515"/>
    </location>
</feature>
<keyword evidence="7" id="KW-0142">cGMP-binding</keyword>
<dbReference type="SUPFAM" id="SSF51206">
    <property type="entry name" value="cAMP-binding domain-like"/>
    <property type="match status" value="3"/>
</dbReference>
<dbReference type="EMBL" id="CAKOGP040001869">
    <property type="protein sequence ID" value="CAJ1954663.1"/>
    <property type="molecule type" value="Genomic_DNA"/>
</dbReference>
<accession>A0AAD2FXF6</accession>
<sequence length="887" mass="100004">MNNETNAASKKDNNENDDGSSDESDEESFTESRWNAQKASQSLHFLSESEIRTAKTREPSHLLEKKIYRRAQPLHVDDTRDTTMTTANTNDSVAQHSEVEKAVLLDFLSKNFLLEHLDESRRSDLLTSFQRSKATKHEVLYFQGYPAEYCYLVYSGEVALEVNGKPMLPNGDPDGDKDDAEKDDDEDDYQVLGQMAALTNRPHTETAKVTSGTCTVFLLDRMTLLRAIRRRPKSLSQSERVRLLKASVTSDLLEYLKDDEVALDKLASAMTIREFSNGETIYPITDSLTIVTEGTIRASIERPGYDDFFIGPNELHKSFGWRTFEAHARVEGKMLAESDGKIIVLPREALLHAFGAHGEAPVVLERLAARRAARIQLKQIPLFHDSELSKIQLNGLLDLMHHYEYGSSIHASSTLEKEGDKEGQESPDRTIIATPKDTMKPALYFVRDGKVTLERNKGRDIETIEEGGYFGEKMMLLDQNTDGRKKHQFRSSATIVAHANTKLDVLYLKDCRKVVNTTLLGLGQAVPITALDESIQWKDVQRQHVLGCGGFGQVWLATVSTKVSPAEDSSNNDDCTVSKMKVARKVALKVQSKSKLLEMGLVKSINAEKNIMSSLNSPFVMKLFSTFQDESRLYMVTSLVEGGQLEDIVPPRGLSEEIAKFYAAGILEGLAYCHRHHIIHRDVKPGNVLIDRNGYPVLIDLGMAKYVPDKTFTWCGTPFLVSPEVIRMEGHDKATDYWSWAVMVYKLVTGKYPFRAYNEEALYRKICRGSFAVVGSYEFRSLMVAILYPNPRKRLGSSPQGWKDIFAHSWFRQDEIFSLARVQSQELPAPWLPESKKQGSDESNSNEPYFLPPGGMFVDHDDLMKEQAYLTEEQQASFQSFGPYISD</sequence>
<proteinExistence type="predicted"/>
<dbReference type="GO" id="GO:0004691">
    <property type="term" value="F:cAMP-dependent protein kinase activity"/>
    <property type="evidence" value="ECO:0007669"/>
    <property type="project" value="TreeGrafter"/>
</dbReference>
<name>A0AAD2FXF6_9STRA</name>
<dbReference type="InterPro" id="IPR011009">
    <property type="entry name" value="Kinase-like_dom_sf"/>
</dbReference>
<keyword evidence="5" id="KW-0418">Kinase</keyword>
<dbReference type="InterPro" id="IPR014710">
    <property type="entry name" value="RmlC-like_jellyroll"/>
</dbReference>
<dbReference type="GO" id="GO:0030553">
    <property type="term" value="F:cGMP binding"/>
    <property type="evidence" value="ECO:0007669"/>
    <property type="project" value="UniProtKB-KW"/>
</dbReference>
<evidence type="ECO:0000256" key="1">
    <source>
        <dbReference type="ARBA" id="ARBA00022527"/>
    </source>
</evidence>
<dbReference type="Gene3D" id="1.10.510.10">
    <property type="entry name" value="Transferase(Phosphotransferase) domain 1"/>
    <property type="match status" value="1"/>
</dbReference>
<evidence type="ECO:0008006" key="13">
    <source>
        <dbReference type="Google" id="ProtNLM"/>
    </source>
</evidence>
<feature type="region of interest" description="Disordered" evidence="8">
    <location>
        <begin position="165"/>
        <end position="186"/>
    </location>
</feature>
<keyword evidence="3" id="KW-0808">Transferase</keyword>
<dbReference type="CDD" id="cd05123">
    <property type="entry name" value="STKc_AGC"/>
    <property type="match status" value="1"/>
</dbReference>
<dbReference type="InterPro" id="IPR018490">
    <property type="entry name" value="cNMP-bd_dom_sf"/>
</dbReference>
<evidence type="ECO:0000256" key="3">
    <source>
        <dbReference type="ARBA" id="ARBA00022679"/>
    </source>
</evidence>
<keyword evidence="1" id="KW-0723">Serine/threonine-protein kinase</keyword>
<dbReference type="SMART" id="SM00100">
    <property type="entry name" value="cNMP"/>
    <property type="match status" value="1"/>
</dbReference>
<dbReference type="GO" id="GO:0005952">
    <property type="term" value="C:cAMP-dependent protein kinase complex"/>
    <property type="evidence" value="ECO:0007669"/>
    <property type="project" value="TreeGrafter"/>
</dbReference>
<feature type="domain" description="Cyclic nucleotide-binding" evidence="10">
    <location>
        <begin position="113"/>
        <end position="228"/>
    </location>
</feature>
<dbReference type="PANTHER" id="PTHR24353:SF143">
    <property type="entry name" value="PROTEIN KINASE DOMAIN-CONTAINING PROTEIN"/>
    <property type="match status" value="1"/>
</dbReference>
<comment type="caution">
    <text evidence="11">The sequence shown here is derived from an EMBL/GenBank/DDBJ whole genome shotgun (WGS) entry which is preliminary data.</text>
</comment>
<dbReference type="PROSITE" id="PS50042">
    <property type="entry name" value="CNMP_BINDING_3"/>
    <property type="match status" value="2"/>
</dbReference>
<evidence type="ECO:0000256" key="7">
    <source>
        <dbReference type="ARBA" id="ARBA00022992"/>
    </source>
</evidence>
<dbReference type="CDD" id="cd00038">
    <property type="entry name" value="CAP_ED"/>
    <property type="match status" value="2"/>
</dbReference>
<dbReference type="Pfam" id="PF00069">
    <property type="entry name" value="Pkinase"/>
    <property type="match status" value="1"/>
</dbReference>
<evidence type="ECO:0000313" key="11">
    <source>
        <dbReference type="EMBL" id="CAJ1954663.1"/>
    </source>
</evidence>
<feature type="domain" description="Protein kinase" evidence="9">
    <location>
        <begin position="540"/>
        <end position="811"/>
    </location>
</feature>
<reference evidence="11" key="1">
    <citation type="submission" date="2023-08" db="EMBL/GenBank/DDBJ databases">
        <authorList>
            <person name="Audoor S."/>
            <person name="Bilcke G."/>
        </authorList>
    </citation>
    <scope>NUCLEOTIDE SEQUENCE</scope>
</reference>
<dbReference type="Proteomes" id="UP001295423">
    <property type="component" value="Unassembled WGS sequence"/>
</dbReference>
<evidence type="ECO:0000313" key="12">
    <source>
        <dbReference type="Proteomes" id="UP001295423"/>
    </source>
</evidence>
<dbReference type="InterPro" id="IPR000595">
    <property type="entry name" value="cNMP-bd_dom"/>
</dbReference>
<dbReference type="PROSITE" id="PS50011">
    <property type="entry name" value="PROTEIN_KINASE_DOM"/>
    <property type="match status" value="1"/>
</dbReference>
<evidence type="ECO:0000259" key="10">
    <source>
        <dbReference type="PROSITE" id="PS50042"/>
    </source>
</evidence>
<dbReference type="InterPro" id="IPR045270">
    <property type="entry name" value="STKc_AGC"/>
</dbReference>
<dbReference type="PROSITE" id="PS00108">
    <property type="entry name" value="PROTEIN_KINASE_ST"/>
    <property type="match status" value="1"/>
</dbReference>
<keyword evidence="12" id="KW-1185">Reference proteome</keyword>
<dbReference type="InterPro" id="IPR008271">
    <property type="entry name" value="Ser/Thr_kinase_AS"/>
</dbReference>
<evidence type="ECO:0000256" key="2">
    <source>
        <dbReference type="ARBA" id="ARBA00022535"/>
    </source>
</evidence>
<dbReference type="SUPFAM" id="SSF56112">
    <property type="entry name" value="Protein kinase-like (PK-like)"/>
    <property type="match status" value="1"/>
</dbReference>
<organism evidence="11 12">
    <name type="scientific">Cylindrotheca closterium</name>
    <dbReference type="NCBI Taxonomy" id="2856"/>
    <lineage>
        <taxon>Eukaryota</taxon>
        <taxon>Sar</taxon>
        <taxon>Stramenopiles</taxon>
        <taxon>Ochrophyta</taxon>
        <taxon>Bacillariophyta</taxon>
        <taxon>Bacillariophyceae</taxon>
        <taxon>Bacillariophycidae</taxon>
        <taxon>Bacillariales</taxon>
        <taxon>Bacillariaceae</taxon>
        <taxon>Cylindrotheca</taxon>
    </lineage>
</organism>
<dbReference type="PANTHER" id="PTHR24353">
    <property type="entry name" value="CYCLIC NUCLEOTIDE-DEPENDENT PROTEIN KINASE"/>
    <property type="match status" value="1"/>
</dbReference>
<evidence type="ECO:0000256" key="5">
    <source>
        <dbReference type="ARBA" id="ARBA00022777"/>
    </source>
</evidence>
<feature type="region of interest" description="Disordered" evidence="8">
    <location>
        <begin position="831"/>
        <end position="855"/>
    </location>
</feature>
<dbReference type="Gene3D" id="2.60.120.10">
    <property type="entry name" value="Jelly Rolls"/>
    <property type="match status" value="3"/>
</dbReference>
<dbReference type="GO" id="GO:0005524">
    <property type="term" value="F:ATP binding"/>
    <property type="evidence" value="ECO:0007669"/>
    <property type="project" value="UniProtKB-KW"/>
</dbReference>
<dbReference type="InterPro" id="IPR000719">
    <property type="entry name" value="Prot_kinase_dom"/>
</dbReference>
<keyword evidence="4" id="KW-0547">Nucleotide-binding</keyword>
<feature type="compositionally biased region" description="Acidic residues" evidence="8">
    <location>
        <begin position="173"/>
        <end position="186"/>
    </location>
</feature>
<evidence type="ECO:0000256" key="4">
    <source>
        <dbReference type="ARBA" id="ARBA00022741"/>
    </source>
</evidence>